<dbReference type="SUPFAM" id="SSF51366">
    <property type="entry name" value="Ribulose-phoshate binding barrel"/>
    <property type="match status" value="1"/>
</dbReference>
<evidence type="ECO:0000256" key="2">
    <source>
        <dbReference type="ARBA" id="ARBA00004664"/>
    </source>
</evidence>
<sequence length="212" mass="23866">MILKFCGNRSLVDYKLSIQSLATHIGFLFYHGSPRFVEPHDVVDWVKKHPPRPGQMLVGVFVHPKKGDVLHAMKTVDLDILQFHGRETPDFVRDIKHETGVNVWKAIHHGPEALDKMRLFKGIADGWIIDCGVKGQWGGTGQSFDWHAVPDYLREAESQRVPCLIAGGITPENIERLLVFNPDGVDLASGIEKNGRKDAARMKAVERKVMKK</sequence>
<evidence type="ECO:0000256" key="7">
    <source>
        <dbReference type="ARBA" id="ARBA00023141"/>
    </source>
</evidence>
<dbReference type="InterPro" id="IPR011060">
    <property type="entry name" value="RibuloseP-bd_barrel"/>
</dbReference>
<dbReference type="Proteomes" id="UP001596022">
    <property type="component" value="Unassembled WGS sequence"/>
</dbReference>
<gene>
    <name evidence="9" type="primary">trpF</name>
    <name evidence="11" type="ORF">ACFO4N_03565</name>
</gene>
<evidence type="ECO:0000256" key="3">
    <source>
        <dbReference type="ARBA" id="ARBA00012572"/>
    </source>
</evidence>
<keyword evidence="6 9" id="KW-0822">Tryptophan biosynthesis</keyword>
<dbReference type="NCBIfam" id="NF002301">
    <property type="entry name" value="PRK01222.2-1"/>
    <property type="match status" value="1"/>
</dbReference>
<keyword evidence="12" id="KW-1185">Reference proteome</keyword>
<dbReference type="InterPro" id="IPR013785">
    <property type="entry name" value="Aldolase_TIM"/>
</dbReference>
<evidence type="ECO:0000256" key="9">
    <source>
        <dbReference type="HAMAP-Rule" id="MF_00135"/>
    </source>
</evidence>
<comment type="catalytic activity">
    <reaction evidence="1 9">
        <text>N-(5-phospho-beta-D-ribosyl)anthranilate = 1-(2-carboxyphenylamino)-1-deoxy-D-ribulose 5-phosphate</text>
        <dbReference type="Rhea" id="RHEA:21540"/>
        <dbReference type="ChEBI" id="CHEBI:18277"/>
        <dbReference type="ChEBI" id="CHEBI:58613"/>
        <dbReference type="EC" id="5.3.1.24"/>
    </reaction>
</comment>
<comment type="pathway">
    <text evidence="2 9">Amino-acid biosynthesis; L-tryptophan biosynthesis; L-tryptophan from chorismate: step 3/5.</text>
</comment>
<dbReference type="PANTHER" id="PTHR42894">
    <property type="entry name" value="N-(5'-PHOSPHORIBOSYL)ANTHRANILATE ISOMERASE"/>
    <property type="match status" value="1"/>
</dbReference>
<dbReference type="EMBL" id="JBHSFW010000001">
    <property type="protein sequence ID" value="MFC4617803.1"/>
    <property type="molecule type" value="Genomic_DNA"/>
</dbReference>
<dbReference type="RefSeq" id="WP_376844827.1">
    <property type="nucleotide sequence ID" value="NZ_JBHSFW010000001.1"/>
</dbReference>
<dbReference type="Gene3D" id="3.20.20.70">
    <property type="entry name" value="Aldolase class I"/>
    <property type="match status" value="1"/>
</dbReference>
<comment type="similarity">
    <text evidence="9">Belongs to the TrpF family.</text>
</comment>
<dbReference type="EC" id="5.3.1.24" evidence="3 9"/>
<evidence type="ECO:0000313" key="11">
    <source>
        <dbReference type="EMBL" id="MFC4617803.1"/>
    </source>
</evidence>
<dbReference type="InterPro" id="IPR044643">
    <property type="entry name" value="TrpF_fam"/>
</dbReference>
<keyword evidence="8 9" id="KW-0413">Isomerase</keyword>
<dbReference type="Pfam" id="PF00697">
    <property type="entry name" value="PRAI"/>
    <property type="match status" value="1"/>
</dbReference>
<keyword evidence="5 9" id="KW-0028">Amino-acid biosynthesis</keyword>
<evidence type="ECO:0000256" key="1">
    <source>
        <dbReference type="ARBA" id="ARBA00001164"/>
    </source>
</evidence>
<reference evidence="12" key="1">
    <citation type="journal article" date="2019" name="Int. J. Syst. Evol. Microbiol.">
        <title>The Global Catalogue of Microorganisms (GCM) 10K type strain sequencing project: providing services to taxonomists for standard genome sequencing and annotation.</title>
        <authorList>
            <consortium name="The Broad Institute Genomics Platform"/>
            <consortium name="The Broad Institute Genome Sequencing Center for Infectious Disease"/>
            <person name="Wu L."/>
            <person name="Ma J."/>
        </authorList>
    </citation>
    <scope>NUCLEOTIDE SEQUENCE [LARGE SCALE GENOMIC DNA]</scope>
    <source>
        <strain evidence="12">CGMCC 1.16306</strain>
    </source>
</reference>
<dbReference type="PANTHER" id="PTHR42894:SF1">
    <property type="entry name" value="N-(5'-PHOSPHORIBOSYL)ANTHRANILATE ISOMERASE"/>
    <property type="match status" value="1"/>
</dbReference>
<name>A0ABV9GIT0_9BACL</name>
<evidence type="ECO:0000256" key="8">
    <source>
        <dbReference type="ARBA" id="ARBA00023235"/>
    </source>
</evidence>
<evidence type="ECO:0000259" key="10">
    <source>
        <dbReference type="Pfam" id="PF00697"/>
    </source>
</evidence>
<proteinExistence type="inferred from homology"/>
<accession>A0ABV9GIT0</accession>
<dbReference type="CDD" id="cd00405">
    <property type="entry name" value="PRAI"/>
    <property type="match status" value="1"/>
</dbReference>
<protein>
    <recommendedName>
        <fullName evidence="4 9">N-(5'-phosphoribosyl)anthranilate isomerase</fullName>
        <shortName evidence="9">PRAI</shortName>
        <ecNumber evidence="3 9">5.3.1.24</ecNumber>
    </recommendedName>
</protein>
<keyword evidence="7 9" id="KW-0057">Aromatic amino acid biosynthesis</keyword>
<evidence type="ECO:0000256" key="4">
    <source>
        <dbReference type="ARBA" id="ARBA00022272"/>
    </source>
</evidence>
<evidence type="ECO:0000256" key="6">
    <source>
        <dbReference type="ARBA" id="ARBA00022822"/>
    </source>
</evidence>
<evidence type="ECO:0000256" key="5">
    <source>
        <dbReference type="ARBA" id="ARBA00022605"/>
    </source>
</evidence>
<dbReference type="InterPro" id="IPR001240">
    <property type="entry name" value="PRAI_dom"/>
</dbReference>
<evidence type="ECO:0000313" key="12">
    <source>
        <dbReference type="Proteomes" id="UP001596022"/>
    </source>
</evidence>
<comment type="caution">
    <text evidence="11">The sequence shown here is derived from an EMBL/GenBank/DDBJ whole genome shotgun (WGS) entry which is preliminary data.</text>
</comment>
<organism evidence="11 12">
    <name type="scientific">Camelliibacillus cellulosilyticus</name>
    <dbReference type="NCBI Taxonomy" id="2174486"/>
    <lineage>
        <taxon>Bacteria</taxon>
        <taxon>Bacillati</taxon>
        <taxon>Bacillota</taxon>
        <taxon>Bacilli</taxon>
        <taxon>Bacillales</taxon>
        <taxon>Sporolactobacillaceae</taxon>
        <taxon>Camelliibacillus</taxon>
    </lineage>
</organism>
<dbReference type="HAMAP" id="MF_00135">
    <property type="entry name" value="PRAI"/>
    <property type="match status" value="1"/>
</dbReference>
<dbReference type="GO" id="GO:0004640">
    <property type="term" value="F:phosphoribosylanthranilate isomerase activity"/>
    <property type="evidence" value="ECO:0007669"/>
    <property type="project" value="UniProtKB-EC"/>
</dbReference>
<feature type="domain" description="N-(5'phosphoribosyl) anthranilate isomerase (PRAI)" evidence="10">
    <location>
        <begin position="4"/>
        <end position="206"/>
    </location>
</feature>